<evidence type="ECO:0000313" key="1">
    <source>
        <dbReference type="EMBL" id="GMT11846.1"/>
    </source>
</evidence>
<evidence type="ECO:0000313" key="2">
    <source>
        <dbReference type="Proteomes" id="UP001432322"/>
    </source>
</evidence>
<feature type="non-terminal residue" evidence="1">
    <location>
        <position position="1"/>
    </location>
</feature>
<reference evidence="1" key="1">
    <citation type="submission" date="2023-10" db="EMBL/GenBank/DDBJ databases">
        <title>Genome assembly of Pristionchus species.</title>
        <authorList>
            <person name="Yoshida K."/>
            <person name="Sommer R.J."/>
        </authorList>
    </citation>
    <scope>NUCLEOTIDE SEQUENCE</scope>
    <source>
        <strain evidence="1">RS5133</strain>
    </source>
</reference>
<sequence length="78" mass="8441">SRSHCGICRSRPPRTGCSRCSGSCGTCPRSKSRRPHRSHPGWCTCAAASPRDFLECSTVGQLPLAAVTSFFPAFRGRE</sequence>
<keyword evidence="2" id="KW-1185">Reference proteome</keyword>
<dbReference type="AlphaFoldDB" id="A0AAV5UXT8"/>
<accession>A0AAV5UXT8</accession>
<comment type="caution">
    <text evidence="1">The sequence shown here is derived from an EMBL/GenBank/DDBJ whole genome shotgun (WGS) entry which is preliminary data.</text>
</comment>
<name>A0AAV5UXT8_9BILA</name>
<organism evidence="1 2">
    <name type="scientific">Pristionchus fissidentatus</name>
    <dbReference type="NCBI Taxonomy" id="1538716"/>
    <lineage>
        <taxon>Eukaryota</taxon>
        <taxon>Metazoa</taxon>
        <taxon>Ecdysozoa</taxon>
        <taxon>Nematoda</taxon>
        <taxon>Chromadorea</taxon>
        <taxon>Rhabditida</taxon>
        <taxon>Rhabditina</taxon>
        <taxon>Diplogasteromorpha</taxon>
        <taxon>Diplogasteroidea</taxon>
        <taxon>Neodiplogasteridae</taxon>
        <taxon>Pristionchus</taxon>
    </lineage>
</organism>
<dbReference type="Proteomes" id="UP001432322">
    <property type="component" value="Unassembled WGS sequence"/>
</dbReference>
<protein>
    <submittedName>
        <fullName evidence="1">Uncharacterized protein</fullName>
    </submittedName>
</protein>
<gene>
    <name evidence="1" type="ORF">PFISCL1PPCAC_3143</name>
</gene>
<proteinExistence type="predicted"/>
<dbReference type="EMBL" id="BTSY01000001">
    <property type="protein sequence ID" value="GMT11846.1"/>
    <property type="molecule type" value="Genomic_DNA"/>
</dbReference>